<organism evidence="2 3">
    <name type="scientific">Nonomuraea soli</name>
    <dbReference type="NCBI Taxonomy" id="1032476"/>
    <lineage>
        <taxon>Bacteria</taxon>
        <taxon>Bacillati</taxon>
        <taxon>Actinomycetota</taxon>
        <taxon>Actinomycetes</taxon>
        <taxon>Streptosporangiales</taxon>
        <taxon>Streptosporangiaceae</taxon>
        <taxon>Nonomuraea</taxon>
    </lineage>
</organism>
<comment type="caution">
    <text evidence="2">The sequence shown here is derived from an EMBL/GenBank/DDBJ whole genome shotgun (WGS) entry which is preliminary data.</text>
</comment>
<gene>
    <name evidence="2" type="ORF">HNR30_008629</name>
</gene>
<dbReference type="AlphaFoldDB" id="A0A7W0HVI5"/>
<evidence type="ECO:0000256" key="1">
    <source>
        <dbReference type="SAM" id="MobiDB-lite"/>
    </source>
</evidence>
<feature type="compositionally biased region" description="Basic and acidic residues" evidence="1">
    <location>
        <begin position="62"/>
        <end position="77"/>
    </location>
</feature>
<name>A0A7W0HVI5_9ACTN</name>
<proteinExistence type="predicted"/>
<accession>A0A7W0HVI5</accession>
<dbReference type="Proteomes" id="UP000530928">
    <property type="component" value="Unassembled WGS sequence"/>
</dbReference>
<sequence>MTPELRRGRAGATTESGRKVAYLEDLAATDDLLAALAAGEPAGDGDAAARLLAALVADVRRGQDPKAASEGRGRRSCEQLGGPPHALV</sequence>
<reference evidence="2 3" key="1">
    <citation type="submission" date="2020-07" db="EMBL/GenBank/DDBJ databases">
        <title>Genomic Encyclopedia of Type Strains, Phase IV (KMG-IV): sequencing the most valuable type-strain genomes for metagenomic binning, comparative biology and taxonomic classification.</title>
        <authorList>
            <person name="Goeker M."/>
        </authorList>
    </citation>
    <scope>NUCLEOTIDE SEQUENCE [LARGE SCALE GENOMIC DNA]</scope>
    <source>
        <strain evidence="2 3">DSM 45533</strain>
    </source>
</reference>
<protein>
    <submittedName>
        <fullName evidence="2">Uncharacterized protein</fullName>
    </submittedName>
</protein>
<dbReference type="RefSeq" id="WP_181615929.1">
    <property type="nucleotide sequence ID" value="NZ_BAABAM010000010.1"/>
</dbReference>
<dbReference type="EMBL" id="JACDUR010000010">
    <property type="protein sequence ID" value="MBA2897233.1"/>
    <property type="molecule type" value="Genomic_DNA"/>
</dbReference>
<feature type="region of interest" description="Disordered" evidence="1">
    <location>
        <begin position="62"/>
        <end position="88"/>
    </location>
</feature>
<evidence type="ECO:0000313" key="3">
    <source>
        <dbReference type="Proteomes" id="UP000530928"/>
    </source>
</evidence>
<keyword evidence="3" id="KW-1185">Reference proteome</keyword>
<evidence type="ECO:0000313" key="2">
    <source>
        <dbReference type="EMBL" id="MBA2897233.1"/>
    </source>
</evidence>